<evidence type="ECO:0000256" key="2">
    <source>
        <dbReference type="ARBA" id="ARBA00022679"/>
    </source>
</evidence>
<evidence type="ECO:0000256" key="3">
    <source>
        <dbReference type="ARBA" id="ARBA00022695"/>
    </source>
</evidence>
<organism evidence="4">
    <name type="scientific">Halichondria panicea mitovirus 1</name>
    <dbReference type="NCBI Taxonomy" id="2950717"/>
    <lineage>
        <taxon>Viruses</taxon>
        <taxon>Riboviria</taxon>
        <taxon>Orthornavirae</taxon>
        <taxon>Lenarviricota</taxon>
        <taxon>Howeltoviricetes</taxon>
        <taxon>Cryppavirales</taxon>
        <taxon>Mitoviridae</taxon>
        <taxon>Mitovirus</taxon>
    </lineage>
</organism>
<proteinExistence type="predicted"/>
<dbReference type="InterPro" id="IPR008686">
    <property type="entry name" value="RNA_pol_mitovir"/>
</dbReference>
<dbReference type="GO" id="GO:0003968">
    <property type="term" value="F:RNA-directed RNA polymerase activity"/>
    <property type="evidence" value="ECO:0007669"/>
    <property type="project" value="UniProtKB-KW"/>
</dbReference>
<name>A0A9N7AB03_9VIRU</name>
<keyword evidence="2" id="KW-0808">Transferase</keyword>
<dbReference type="Pfam" id="PF05919">
    <property type="entry name" value="Mitovir_RNA_pol"/>
    <property type="match status" value="1"/>
</dbReference>
<protein>
    <submittedName>
        <fullName evidence="4">RdRp</fullName>
    </submittedName>
</protein>
<evidence type="ECO:0000313" key="4">
    <source>
        <dbReference type="EMBL" id="DAZ90600.1"/>
    </source>
</evidence>
<dbReference type="EMBL" id="BK061365">
    <property type="protein sequence ID" value="DAZ90600.1"/>
    <property type="molecule type" value="Genomic_RNA"/>
</dbReference>
<evidence type="ECO:0000256" key="1">
    <source>
        <dbReference type="ARBA" id="ARBA00022484"/>
    </source>
</evidence>
<dbReference type="PANTHER" id="PTHR34456">
    <property type="entry name" value="MITOVIRUS RNA-DEPENDENT RNA POLYMERASE"/>
    <property type="match status" value="1"/>
</dbReference>
<sequence>MIVKQLTRWVSLRPEVTLVLWGRGNPHHPEKGTILWLVYVLLYASHNTGDRLACLKFLWLGVRRNVFGQSPLSLRGTFMSRKSSVRRAIRLVTSSSLKTWHMKEIRLLVSVLKIFKQLHFARSGDVLSTITAKFRGDVNVLKYVESYCAEWVQTKVRFTEPDFSRVLYIYSSPWASQPFEIKGSRASSITWSVLDWYWSLGPTGRDSVRHYLKTRTTLGRKAIPGRDPLTLLLSAISPKDYVPGGRTGFRITMFSDGGGKTRVIALANSLVQSFLKPYHDVIFLWLRKQREDYTYDQGAILETYKRWRSSGVTRIHSVDLSAATDRLPLTIQLPILFSLIPDPLDQAFIESLYRSSYVTPGGGFVKYEVGQGMGMYGSWAMMAITHHALVRLAFSRVNEDWRDRYAVLGDDVLIVGDLPAREYKLLMDGLGVDIQTTKSVSPSGTLVPAEFASRLLTSAGEFSPYPIGLMSTPVKRIQLLRYLSQGYIKPSVYFLGKIPTIFIDLLIIKGQFNIAWLPLSKEDKFTLWRRNLQRVSEHYAGNVLDKNELLQLLDEAGFSYFLTNKELINSGLTSRAKTELLREYSSLFESIVDCPVTDVAKVIGKLSLLKDVLTNGLSSLNQTGSSALSESNSLAAELTLVYKLMGQNPSFKKIRGMFLNFIKFGKVREDYWEEYHRQISLEVKNLK</sequence>
<dbReference type="SUPFAM" id="SSF56672">
    <property type="entry name" value="DNA/RNA polymerases"/>
    <property type="match status" value="1"/>
</dbReference>
<dbReference type="InterPro" id="IPR043502">
    <property type="entry name" value="DNA/RNA_pol_sf"/>
</dbReference>
<reference evidence="4" key="1">
    <citation type="journal article" date="2022" name="Environ. Microbiol.">
        <title>An in silico analysis revealed a novel evolutionary lineage of putative mitoviruses.</title>
        <authorList>
            <person name="Jacquat A.G."/>
            <person name="Ulla S.B."/>
            <person name="Debat H.J."/>
            <person name="Munoz-Adalia E.J."/>
            <person name="Theumer M.G."/>
            <person name="Garcia Pedrajas M.D."/>
            <person name="Dambolena J.S."/>
        </authorList>
    </citation>
    <scope>NUCLEOTIDE SEQUENCE</scope>
</reference>
<keyword evidence="3" id="KW-0548">Nucleotidyltransferase</keyword>
<dbReference type="PANTHER" id="PTHR34456:SF13">
    <property type="entry name" value="REVERSE TRANSCRIPTASE DOMAIN-CONTAINING PROTEIN"/>
    <property type="match status" value="1"/>
</dbReference>
<accession>A0A9N7AB03</accession>
<keyword evidence="1" id="KW-0696">RNA-directed RNA polymerase</keyword>